<keyword evidence="1" id="KW-0732">Signal</keyword>
<organism evidence="2 3">
    <name type="scientific">Romanomermis culicivorax</name>
    <name type="common">Nematode worm</name>
    <dbReference type="NCBI Taxonomy" id="13658"/>
    <lineage>
        <taxon>Eukaryota</taxon>
        <taxon>Metazoa</taxon>
        <taxon>Ecdysozoa</taxon>
        <taxon>Nematoda</taxon>
        <taxon>Enoplea</taxon>
        <taxon>Dorylaimia</taxon>
        <taxon>Mermithida</taxon>
        <taxon>Mermithoidea</taxon>
        <taxon>Mermithidae</taxon>
        <taxon>Romanomermis</taxon>
    </lineage>
</organism>
<sequence length="68" mass="7397">MVCHTWLGVYLWATTLSQTAPCGVRPLHLNFEEPVTPASKKSSDCPRPHGFIKCMIKGGVGSSRALRA</sequence>
<accession>A0A915HTN2</accession>
<evidence type="ECO:0000313" key="3">
    <source>
        <dbReference type="WBParaSite" id="nRc.2.0.1.t04762-RA"/>
    </source>
</evidence>
<dbReference type="Proteomes" id="UP000887565">
    <property type="component" value="Unplaced"/>
</dbReference>
<feature type="chain" id="PRO_5037917289" evidence="1">
    <location>
        <begin position="20"/>
        <end position="68"/>
    </location>
</feature>
<evidence type="ECO:0000256" key="1">
    <source>
        <dbReference type="SAM" id="SignalP"/>
    </source>
</evidence>
<dbReference type="AlphaFoldDB" id="A0A915HTN2"/>
<evidence type="ECO:0000313" key="2">
    <source>
        <dbReference type="Proteomes" id="UP000887565"/>
    </source>
</evidence>
<keyword evidence="2" id="KW-1185">Reference proteome</keyword>
<feature type="signal peptide" evidence="1">
    <location>
        <begin position="1"/>
        <end position="19"/>
    </location>
</feature>
<protein>
    <submittedName>
        <fullName evidence="3">Secreted protein</fullName>
    </submittedName>
</protein>
<name>A0A915HTN2_ROMCU</name>
<dbReference type="WBParaSite" id="nRc.2.0.1.t04762-RA">
    <property type="protein sequence ID" value="nRc.2.0.1.t04762-RA"/>
    <property type="gene ID" value="nRc.2.0.1.g04762"/>
</dbReference>
<reference evidence="3" key="1">
    <citation type="submission" date="2022-11" db="UniProtKB">
        <authorList>
            <consortium name="WormBaseParasite"/>
        </authorList>
    </citation>
    <scope>IDENTIFICATION</scope>
</reference>
<proteinExistence type="predicted"/>